<dbReference type="PANTHER" id="PTHR23028">
    <property type="entry name" value="ACETYLTRANSFERASE"/>
    <property type="match status" value="1"/>
</dbReference>
<organism evidence="3 4">
    <name type="scientific">Azomonas macrocytogenes</name>
    <name type="common">Azotobacter macrocytogenes</name>
    <dbReference type="NCBI Taxonomy" id="69962"/>
    <lineage>
        <taxon>Bacteria</taxon>
        <taxon>Pseudomonadati</taxon>
        <taxon>Pseudomonadota</taxon>
        <taxon>Gammaproteobacteria</taxon>
        <taxon>Pseudomonadales</taxon>
        <taxon>Pseudomonadaceae</taxon>
        <taxon>Azomonas</taxon>
    </lineage>
</organism>
<dbReference type="Proteomes" id="UP000549250">
    <property type="component" value="Unassembled WGS sequence"/>
</dbReference>
<evidence type="ECO:0000313" key="4">
    <source>
        <dbReference type="Proteomes" id="UP000549250"/>
    </source>
</evidence>
<sequence>MKQSQQHKDSNFDFLRFSAAVMVVISHSYWLHGSHNSESLITGEFGIGLIAVYMFFIISGFLVTSSWKNSRDNFSFVIKRLLRIIPALIVATLFTVFIIGSFVTELPLAEYYFNNRTWKYLSNLVFWIQFDLPGVFTGNPFPNIVNGSIWTLPFVLLMDISLLCFAVSGMLQPTIIVTGLVTLILTNIALLTFTEVDSKSIINLITLGTFFYFGVTLYLFYERVPWNKTLALVLTSVLLLGLTLKLGSITLVIALPYLTIYVAYLRIPRLSHFGRYGDFSYGIYLFGFPMQQLIIHWLDADSISISAFIALSLIVSFTMGVLSFYLIERPSLALKRYLSQRSIDKNINLTIVKK</sequence>
<reference evidence="3 4" key="1">
    <citation type="submission" date="2020-08" db="EMBL/GenBank/DDBJ databases">
        <title>Genomic Encyclopedia of Type Strains, Phase III (KMG-III): the genomes of soil and plant-associated and newly described type strains.</title>
        <authorList>
            <person name="Whitman W."/>
        </authorList>
    </citation>
    <scope>NUCLEOTIDE SEQUENCE [LARGE SCALE GENOMIC DNA]</scope>
    <source>
        <strain evidence="3 4">CECT 4462</strain>
    </source>
</reference>
<evidence type="ECO:0000313" key="3">
    <source>
        <dbReference type="EMBL" id="MBB3105425.1"/>
    </source>
</evidence>
<feature type="transmembrane region" description="Helical" evidence="1">
    <location>
        <begin position="233"/>
        <end position="258"/>
    </location>
</feature>
<name>A0A839TBJ0_AZOMA</name>
<dbReference type="Pfam" id="PF01757">
    <property type="entry name" value="Acyl_transf_3"/>
    <property type="match status" value="1"/>
</dbReference>
<feature type="transmembrane region" description="Helical" evidence="1">
    <location>
        <begin position="12"/>
        <end position="30"/>
    </location>
</feature>
<dbReference type="InterPro" id="IPR002656">
    <property type="entry name" value="Acyl_transf_3_dom"/>
</dbReference>
<feature type="transmembrane region" description="Helical" evidence="1">
    <location>
        <begin position="84"/>
        <end position="104"/>
    </location>
</feature>
<keyword evidence="1" id="KW-1133">Transmembrane helix</keyword>
<dbReference type="EMBL" id="JACHXI010000043">
    <property type="protein sequence ID" value="MBB3105425.1"/>
    <property type="molecule type" value="Genomic_DNA"/>
</dbReference>
<gene>
    <name evidence="3" type="ORF">FHR87_003863</name>
</gene>
<feature type="transmembrane region" description="Helical" evidence="1">
    <location>
        <begin position="174"/>
        <end position="194"/>
    </location>
</feature>
<feature type="domain" description="Acyltransferase 3" evidence="2">
    <location>
        <begin position="11"/>
        <end position="318"/>
    </location>
</feature>
<keyword evidence="4" id="KW-1185">Reference proteome</keyword>
<dbReference type="GO" id="GO:0016747">
    <property type="term" value="F:acyltransferase activity, transferring groups other than amino-acyl groups"/>
    <property type="evidence" value="ECO:0007669"/>
    <property type="project" value="InterPro"/>
</dbReference>
<comment type="caution">
    <text evidence="3">The sequence shown here is derived from an EMBL/GenBank/DDBJ whole genome shotgun (WGS) entry which is preliminary data.</text>
</comment>
<keyword evidence="1" id="KW-0472">Membrane</keyword>
<feature type="transmembrane region" description="Helical" evidence="1">
    <location>
        <begin position="201"/>
        <end position="221"/>
    </location>
</feature>
<evidence type="ECO:0000259" key="2">
    <source>
        <dbReference type="Pfam" id="PF01757"/>
    </source>
</evidence>
<feature type="transmembrane region" description="Helical" evidence="1">
    <location>
        <begin position="304"/>
        <end position="327"/>
    </location>
</feature>
<accession>A0A839TBJ0</accession>
<protein>
    <submittedName>
        <fullName evidence="3">Peptidoglycan/LPS O-acetylase OafA/YrhL</fullName>
    </submittedName>
</protein>
<dbReference type="InterPro" id="IPR050879">
    <property type="entry name" value="Acyltransferase_3"/>
</dbReference>
<keyword evidence="1" id="KW-0812">Transmembrane</keyword>
<proteinExistence type="predicted"/>
<dbReference type="RefSeq" id="WP_183168250.1">
    <property type="nucleotide sequence ID" value="NZ_JACHXI010000043.1"/>
</dbReference>
<evidence type="ECO:0000256" key="1">
    <source>
        <dbReference type="SAM" id="Phobius"/>
    </source>
</evidence>
<feature type="transmembrane region" description="Helical" evidence="1">
    <location>
        <begin position="45"/>
        <end position="63"/>
    </location>
</feature>
<dbReference type="AlphaFoldDB" id="A0A839TBJ0"/>
<feature type="transmembrane region" description="Helical" evidence="1">
    <location>
        <begin position="279"/>
        <end position="298"/>
    </location>
</feature>